<comment type="similarity">
    <text evidence="2">Belongs to the RmuC family.</text>
</comment>
<keyword evidence="6" id="KW-1185">Reference proteome</keyword>
<evidence type="ECO:0000256" key="1">
    <source>
        <dbReference type="ARBA" id="ARBA00003416"/>
    </source>
</evidence>
<evidence type="ECO:0000256" key="2">
    <source>
        <dbReference type="ARBA" id="ARBA00009840"/>
    </source>
</evidence>
<dbReference type="Proteomes" id="UP001163266">
    <property type="component" value="Chromosome"/>
</dbReference>
<proteinExistence type="inferred from homology"/>
<comment type="function">
    <text evidence="1">Involved in DNA recombination.</text>
</comment>
<reference evidence="5" key="1">
    <citation type="submission" date="2022-10" db="EMBL/GenBank/DDBJ databases">
        <title>Complete genome sequence of Schlegelella aquatica LMG 23380.</title>
        <authorList>
            <person name="Musilova J."/>
            <person name="Kourilova X."/>
            <person name="Bezdicek M."/>
            <person name="Hermankova K."/>
            <person name="Obruca S."/>
            <person name="Sedlar K."/>
        </authorList>
    </citation>
    <scope>NUCLEOTIDE SEQUENCE</scope>
    <source>
        <strain evidence="5">LMG 23380</strain>
    </source>
</reference>
<protein>
    <submittedName>
        <fullName evidence="5">DNA recombination protein RmuC</fullName>
    </submittedName>
</protein>
<evidence type="ECO:0000256" key="4">
    <source>
        <dbReference type="ARBA" id="ARBA00023172"/>
    </source>
</evidence>
<accession>A0ABY6MWQ0</accession>
<dbReference type="RefSeq" id="WP_264894457.1">
    <property type="nucleotide sequence ID" value="NZ_CP110257.1"/>
</dbReference>
<name>A0ABY6MWQ0_9BURK</name>
<evidence type="ECO:0000313" key="5">
    <source>
        <dbReference type="EMBL" id="UZD56433.1"/>
    </source>
</evidence>
<gene>
    <name evidence="5" type="primary">rmuC</name>
    <name evidence="5" type="ORF">OMP39_06615</name>
</gene>
<keyword evidence="4" id="KW-0233">DNA recombination</keyword>
<dbReference type="Pfam" id="PF02646">
    <property type="entry name" value="RmuC"/>
    <property type="match status" value="1"/>
</dbReference>
<dbReference type="PANTHER" id="PTHR30563:SF0">
    <property type="entry name" value="DNA RECOMBINATION PROTEIN RMUC"/>
    <property type="match status" value="1"/>
</dbReference>
<evidence type="ECO:0000256" key="3">
    <source>
        <dbReference type="ARBA" id="ARBA00023054"/>
    </source>
</evidence>
<dbReference type="PANTHER" id="PTHR30563">
    <property type="entry name" value="DNA RECOMBINATION PROTEIN RMUC"/>
    <property type="match status" value="1"/>
</dbReference>
<dbReference type="InterPro" id="IPR003798">
    <property type="entry name" value="DNA_recombination_RmuC"/>
</dbReference>
<keyword evidence="3" id="KW-0175">Coiled coil</keyword>
<organism evidence="5 6">
    <name type="scientific">Caldimonas aquatica</name>
    <dbReference type="NCBI Taxonomy" id="376175"/>
    <lineage>
        <taxon>Bacteria</taxon>
        <taxon>Pseudomonadati</taxon>
        <taxon>Pseudomonadota</taxon>
        <taxon>Betaproteobacteria</taxon>
        <taxon>Burkholderiales</taxon>
        <taxon>Sphaerotilaceae</taxon>
        <taxon>Caldimonas</taxon>
    </lineage>
</organism>
<dbReference type="EMBL" id="CP110257">
    <property type="protein sequence ID" value="UZD56433.1"/>
    <property type="molecule type" value="Genomic_DNA"/>
</dbReference>
<sequence length="476" mass="52863">MLAANLALSWWLLATLRSREALSRAEAWRDELHTLARMQNEAGARMERELRDEVARTGQATRQELATTLALFQQTLLTQQGDVARTQNEQIDSFRAQLAAMQQAVGDALRHATAGLAAQSQAARESQDAALRRFGEALGEQVRQLTESNERRLTEVRATVETRLAALAADNEKKLEQMRQTVDEKLHATLEQRLGESFRQVAERLEQVHRGLGEMQNLAQGVGDLKRVLSNVKTRGVLGEMQLAALLEQVFTPEQYAANVATVPGSRERVEFAIRLPGKGDDGAPVWLPLDAKFPREDYERLLDAQERADREGAEAAAKALELRIREEARTISAKYVAPPHTTDFAVLFVPTEGLYAELLRRPGLLESLQREHRVTLAGPTTLLAMLNSLQMGFRTLALEKRSSEVWKVLGAVKTEFLKFGDALAKTRKKIEEAGNVIEAAERRTRVMGRALKTVEALPEAESLALLPAASAEEVD</sequence>
<evidence type="ECO:0000313" key="6">
    <source>
        <dbReference type="Proteomes" id="UP001163266"/>
    </source>
</evidence>